<keyword evidence="9 11" id="KW-0472">Membrane</keyword>
<dbReference type="STRING" id="509190.Cseg_1729"/>
<feature type="signal peptide" evidence="14">
    <location>
        <begin position="1"/>
        <end position="22"/>
    </location>
</feature>
<keyword evidence="6" id="KW-0408">Iron</keyword>
<keyword evidence="7" id="KW-0406">Ion transport</keyword>
<protein>
    <submittedName>
        <fullName evidence="17">TonB-dependent receptor</fullName>
    </submittedName>
</protein>
<dbReference type="eggNOG" id="COG4771">
    <property type="taxonomic scope" value="Bacteria"/>
</dbReference>
<dbReference type="HOGENOM" id="CLU_008287_15_0_5"/>
<evidence type="ECO:0000256" key="1">
    <source>
        <dbReference type="ARBA" id="ARBA00004571"/>
    </source>
</evidence>
<evidence type="ECO:0000256" key="6">
    <source>
        <dbReference type="ARBA" id="ARBA00023004"/>
    </source>
</evidence>
<evidence type="ECO:0000259" key="16">
    <source>
        <dbReference type="Pfam" id="PF07715"/>
    </source>
</evidence>
<dbReference type="Proteomes" id="UP000002629">
    <property type="component" value="Chromosome"/>
</dbReference>
<evidence type="ECO:0000256" key="10">
    <source>
        <dbReference type="ARBA" id="ARBA00023237"/>
    </source>
</evidence>
<feature type="domain" description="TonB-dependent receptor plug" evidence="16">
    <location>
        <begin position="52"/>
        <end position="168"/>
    </location>
</feature>
<dbReference type="PROSITE" id="PS52016">
    <property type="entry name" value="TONB_DEPENDENT_REC_3"/>
    <property type="match status" value="1"/>
</dbReference>
<evidence type="ECO:0000256" key="9">
    <source>
        <dbReference type="ARBA" id="ARBA00023136"/>
    </source>
</evidence>
<keyword evidence="14" id="KW-0732">Signal</keyword>
<evidence type="ECO:0000256" key="13">
    <source>
        <dbReference type="SAM" id="MobiDB-lite"/>
    </source>
</evidence>
<evidence type="ECO:0000256" key="3">
    <source>
        <dbReference type="ARBA" id="ARBA00022452"/>
    </source>
</evidence>
<proteinExistence type="inferred from homology"/>
<dbReference type="Pfam" id="PF00593">
    <property type="entry name" value="TonB_dep_Rec_b-barrel"/>
    <property type="match status" value="1"/>
</dbReference>
<comment type="subcellular location">
    <subcellularLocation>
        <location evidence="1 11">Cell outer membrane</location>
        <topology evidence="1 11">Multi-pass membrane protein</topology>
    </subcellularLocation>
</comment>
<keyword evidence="3 11" id="KW-1134">Transmembrane beta strand</keyword>
<dbReference type="InterPro" id="IPR000531">
    <property type="entry name" value="Beta-barrel_TonB"/>
</dbReference>
<dbReference type="PANTHER" id="PTHR32552:SF81">
    <property type="entry name" value="TONB-DEPENDENT OUTER MEMBRANE RECEPTOR"/>
    <property type="match status" value="1"/>
</dbReference>
<feature type="domain" description="TonB-dependent receptor-like beta-barrel" evidence="15">
    <location>
        <begin position="282"/>
        <end position="713"/>
    </location>
</feature>
<dbReference type="Gene3D" id="2.40.170.20">
    <property type="entry name" value="TonB-dependent receptor, beta-barrel domain"/>
    <property type="match status" value="1"/>
</dbReference>
<evidence type="ECO:0000256" key="11">
    <source>
        <dbReference type="PROSITE-ProRule" id="PRU01360"/>
    </source>
</evidence>
<dbReference type="InterPro" id="IPR036942">
    <property type="entry name" value="Beta-barrel_TonB_sf"/>
</dbReference>
<evidence type="ECO:0000256" key="2">
    <source>
        <dbReference type="ARBA" id="ARBA00022448"/>
    </source>
</evidence>
<evidence type="ECO:0000313" key="17">
    <source>
        <dbReference type="EMBL" id="ADG10209.1"/>
    </source>
</evidence>
<keyword evidence="8 12" id="KW-0798">TonB box</keyword>
<dbReference type="EMBL" id="CP002008">
    <property type="protein sequence ID" value="ADG10209.1"/>
    <property type="molecule type" value="Genomic_DNA"/>
</dbReference>
<dbReference type="InterPro" id="IPR039426">
    <property type="entry name" value="TonB-dep_rcpt-like"/>
</dbReference>
<dbReference type="AlphaFoldDB" id="D5VG90"/>
<organism evidence="17 18">
    <name type="scientific">Caulobacter segnis (strain ATCC 21756 / DSM 7131 / JCM 7823 / NBRC 15250 / LMG 17158 / TK0059)</name>
    <name type="common">Mycoplana segnis</name>
    <dbReference type="NCBI Taxonomy" id="509190"/>
    <lineage>
        <taxon>Bacteria</taxon>
        <taxon>Pseudomonadati</taxon>
        <taxon>Pseudomonadota</taxon>
        <taxon>Alphaproteobacteria</taxon>
        <taxon>Caulobacterales</taxon>
        <taxon>Caulobacteraceae</taxon>
        <taxon>Caulobacter</taxon>
    </lineage>
</organism>
<dbReference type="Pfam" id="PF07715">
    <property type="entry name" value="Plug"/>
    <property type="match status" value="1"/>
</dbReference>
<reference evidence="18" key="1">
    <citation type="journal article" date="2011" name="J. Bacteriol.">
        <title>Genome sequences of eight morphologically diverse alphaproteobacteria.</title>
        <authorList>
            <consortium name="US DOE Joint Genome Institute"/>
            <person name="Brown P.J."/>
            <person name="Kysela D.T."/>
            <person name="Buechlein A."/>
            <person name="Hemmerich C."/>
            <person name="Brun Y.V."/>
        </authorList>
    </citation>
    <scope>NUCLEOTIDE SEQUENCE [LARGE SCALE GENOMIC DNA]</scope>
    <source>
        <strain evidence="18">ATCC 21756 / DSM 7131 / JCM 7823 / NBRC 15250 / LMG 17158 / TK0059</strain>
    </source>
</reference>
<feature type="chain" id="PRO_5003078283" evidence="14">
    <location>
        <begin position="23"/>
        <end position="750"/>
    </location>
</feature>
<evidence type="ECO:0000256" key="5">
    <source>
        <dbReference type="ARBA" id="ARBA00022692"/>
    </source>
</evidence>
<evidence type="ECO:0000256" key="7">
    <source>
        <dbReference type="ARBA" id="ARBA00023065"/>
    </source>
</evidence>
<sequence length="750" mass="79940">MAGTAGLTLAMGAACLPVQAQAQTMKAAPTSQDAPQALDEIVVTAERFERNVQKTAASVTVQTGQDLLTQGKFTLSTILETVPGVSGGESEGVSNEPTGNDSPAAGITIRGVSSNGGLSGQTLSGVPATALYVDNVYNGIGGGYDVDRVEVLRGPQGTLYGRSATAGVVAIHTRNPNLADYSVDASVEAGSYDLRRASVAVNAPIVSDHLALRVAANHYERDGADVDKGFGASRGDDVKLKLLALPSDGVSLLVGASMQDRTLYNGGAAGNLVAPNTVEYTPYSVGTAKLKSRQVWAELNVDLGPARLTYLPAYRSFNQDATVFVVGPGGNSIKQIVTTPEDDFVTHELRLTSQPDSMIKWQTGLFYYSNGIRSSNRNVWESSDGLLFSADIDRKTRDLGVFAEATVPVTQALRLTGGLRWDKTTVTTAEVYSSNLSVFCNTPLGFVSGCAVAGQNSPLAGLPESISTIKVSGNAGRRAFKNLTYKARVEYDLAPANLLYASISSAFLPGDVQIGTGAGNVPTVYPYDSEKLTAYEIGSKNRFFDRRLQVNLGAFYYDYAGYQASVQLDQSNPASAVLFNVPLRMVGVELETLFQLSPADRIGLNVSHIDSKFHDLPAGFADAVAQRELWGFAPTSLTLLYDHQIRLSGGSTLNLHGDGAWRSAYDVRFTTPGLAAQGGLDYERQKALFQGNLNLTWVSANDRLSVTGYVRNVTDKRYKTYVNLQSISPLQASATLSDPRTFGVVLTGKF</sequence>
<dbReference type="PANTHER" id="PTHR32552">
    <property type="entry name" value="FERRICHROME IRON RECEPTOR-RELATED"/>
    <property type="match status" value="1"/>
</dbReference>
<accession>D5VG90</accession>
<evidence type="ECO:0000256" key="14">
    <source>
        <dbReference type="SAM" id="SignalP"/>
    </source>
</evidence>
<evidence type="ECO:0000256" key="8">
    <source>
        <dbReference type="ARBA" id="ARBA00023077"/>
    </source>
</evidence>
<keyword evidence="5 11" id="KW-0812">Transmembrane</keyword>
<keyword evidence="4" id="KW-0410">Iron transport</keyword>
<keyword evidence="17" id="KW-0675">Receptor</keyword>
<evidence type="ECO:0000259" key="15">
    <source>
        <dbReference type="Pfam" id="PF00593"/>
    </source>
</evidence>
<dbReference type="InterPro" id="IPR012910">
    <property type="entry name" value="Plug_dom"/>
</dbReference>
<dbReference type="KEGG" id="cse:Cseg_1729"/>
<keyword evidence="2 11" id="KW-0813">Transport</keyword>
<evidence type="ECO:0000313" key="18">
    <source>
        <dbReference type="Proteomes" id="UP000002629"/>
    </source>
</evidence>
<evidence type="ECO:0000256" key="4">
    <source>
        <dbReference type="ARBA" id="ARBA00022496"/>
    </source>
</evidence>
<evidence type="ECO:0000256" key="12">
    <source>
        <dbReference type="RuleBase" id="RU003357"/>
    </source>
</evidence>
<gene>
    <name evidence="17" type="ordered locus">Cseg_1729</name>
</gene>
<feature type="region of interest" description="Disordered" evidence="13">
    <location>
        <begin position="84"/>
        <end position="103"/>
    </location>
</feature>
<keyword evidence="10 11" id="KW-0998">Cell outer membrane</keyword>
<comment type="similarity">
    <text evidence="11 12">Belongs to the TonB-dependent receptor family.</text>
</comment>
<dbReference type="GO" id="GO:0006826">
    <property type="term" value="P:iron ion transport"/>
    <property type="evidence" value="ECO:0007669"/>
    <property type="project" value="UniProtKB-KW"/>
</dbReference>
<dbReference type="GO" id="GO:0009279">
    <property type="term" value="C:cell outer membrane"/>
    <property type="evidence" value="ECO:0007669"/>
    <property type="project" value="UniProtKB-SubCell"/>
</dbReference>
<name>D5VG90_CAUST</name>
<dbReference type="SUPFAM" id="SSF56935">
    <property type="entry name" value="Porins"/>
    <property type="match status" value="1"/>
</dbReference>